<dbReference type="EnsemblMetazoa" id="XM_038196545.1">
    <property type="protein sequence ID" value="XP_038052473.1"/>
    <property type="gene ID" value="LOC119725184"/>
</dbReference>
<evidence type="ECO:0000313" key="8">
    <source>
        <dbReference type="EnsemblMetazoa" id="XP_038052473.1"/>
    </source>
</evidence>
<dbReference type="GO" id="GO:0038023">
    <property type="term" value="F:signaling receptor activity"/>
    <property type="evidence" value="ECO:0007669"/>
    <property type="project" value="TreeGrafter"/>
</dbReference>
<evidence type="ECO:0000256" key="3">
    <source>
        <dbReference type="ARBA" id="ARBA00022525"/>
    </source>
</evidence>
<dbReference type="OrthoDB" id="6327853at2759"/>
<dbReference type="GO" id="GO:0012505">
    <property type="term" value="C:endomembrane system"/>
    <property type="evidence" value="ECO:0007669"/>
    <property type="project" value="UniProtKB-SubCell"/>
</dbReference>
<evidence type="ECO:0000256" key="2">
    <source>
        <dbReference type="ARBA" id="ARBA00004613"/>
    </source>
</evidence>
<dbReference type="PANTHER" id="PTHR46806">
    <property type="entry name" value="F5/8 TYPE C DOMAIN-CONTAINING PROTEIN"/>
    <property type="match status" value="1"/>
</dbReference>
<protein>
    <recommendedName>
        <fullName evidence="7">F5/8 type C domain-containing protein</fullName>
    </recommendedName>
</protein>
<evidence type="ECO:0000256" key="4">
    <source>
        <dbReference type="ARBA" id="ARBA00022889"/>
    </source>
</evidence>
<keyword evidence="6" id="KW-1015">Disulfide bond</keyword>
<dbReference type="InterPro" id="IPR000421">
    <property type="entry name" value="FA58C"/>
</dbReference>
<dbReference type="GO" id="GO:0005576">
    <property type="term" value="C:extracellular region"/>
    <property type="evidence" value="ECO:0007669"/>
    <property type="project" value="UniProtKB-SubCell"/>
</dbReference>
<reference evidence="8" key="1">
    <citation type="submission" date="2022-11" db="UniProtKB">
        <authorList>
            <consortium name="EnsemblMetazoa"/>
        </authorList>
    </citation>
    <scope>IDENTIFICATION</scope>
</reference>
<dbReference type="CDD" id="cd00057">
    <property type="entry name" value="FA58C"/>
    <property type="match status" value="1"/>
</dbReference>
<dbReference type="Pfam" id="PF00754">
    <property type="entry name" value="F5_F8_type_C"/>
    <property type="match status" value="1"/>
</dbReference>
<evidence type="ECO:0000259" key="7">
    <source>
        <dbReference type="PROSITE" id="PS50022"/>
    </source>
</evidence>
<feature type="domain" description="F5/8 type C" evidence="7">
    <location>
        <begin position="15"/>
        <end position="170"/>
    </location>
</feature>
<dbReference type="SUPFAM" id="SSF49785">
    <property type="entry name" value="Galactose-binding domain-like"/>
    <property type="match status" value="1"/>
</dbReference>
<dbReference type="GO" id="GO:0007155">
    <property type="term" value="P:cell adhesion"/>
    <property type="evidence" value="ECO:0007669"/>
    <property type="project" value="UniProtKB-KW"/>
</dbReference>
<comment type="subcellular location">
    <subcellularLocation>
        <location evidence="1">Endomembrane system</location>
        <topology evidence="1">Peripheral membrane protein</topology>
    </subcellularLocation>
    <subcellularLocation>
        <location evidence="2">Secreted</location>
    </subcellularLocation>
</comment>
<sequence>MSQNYFIEKHPSVNCPDFFHPGGATDPAVTVSSLAGSSQYSSYSPSKGLISNPGFWKPSSNNNNQYLEVRFSESTYVSGITTKGCNSGCPQNGSPQYVESYKLQTNNDGSNSFQYYKNLKSGSDVVFDGNTNGNGIVRNNFDVPILVRKLRIRPITWNRGIALAVELYGYTPGSASDLCSGSGQSVAEAGGPGTVYIQQGTNGAIGGHLQVNNMGKIPNAKTNSDCDQFFFEDSGAAAWISSAHDLNSISLSNGGHLVVASNIDFTQATGDVTTMMHLISTTTCELGSRLEVESHVNGDAILTLPGVGITMTKSVTVRGTLNTDPNTELTFGGYSGATLTLIPRLSSMQTLQLRSLTIKTNAKLDLQESSTAGNCGYTLDVSVSDRSLTMEHPSELTVACPVTIDVTSLLLDAASFNTKSVTGTSSIRTPALTVTGSVTTGKMDLLDCSNLDVRSTGQMTLTLGDPKELRVPTIEVDGTLTSTTPVAVYCHALTVSQGGSFSWPGSSGSVLESNMTFIDGYFRPGSLVGLTSGLPQFTVGANGNVSIITEDSFGTDSFEVRGQMVVSSQPVVFRGVMNQLVNSFTIASGGQLSLNTTGSGQSEIHAEYVTVDGALQTGLLNIGSGWNDLTVGSSGSFTFDPDGNFAINTIHISGVVESLKHLIINGRSQSATTIFETTAGSSVTFDLGRFHNVSGELNHTQLRVQDIVVGGYFQAHELSFPYEFNQLRVDQTGELHMNSVGPLMVHTFKVNGTMRTTNPLIVTGTTYDRARSLVIGVAGEVFLDEDGRSSGEWTNVSYFGFHGVTISGSLHAGLFSNIYPTTFGWDTLYLDGDAEFRFEPADDFACDSVVFYGGPTMEAFTPVIMRGSTDRLIQQLTISYPGSLLFDTSEGDKNQWRSVGSEVHAEIVTVDGTFHAGLIDFGVGWKTLNVGGQGLFTLQSTDFPVNNITVQNPSGRMEVLTPLNIHGREQTHVYDLTIEAGATLSLDTGSYAGTDYTNSSYSTVLIDVVTIDGSFLASKLSISAYQITVGGMFTFYASTPEEFDFLTVSSAGQVQITNPVTILGRSSNLTDSIDIAGRVKLHAAISDHNNHVWSSLNSSVFHLDHLSVNGTLEAGILSVGTGWQTFSVGDQGVVTFQPEGTYRIDDITIAGHVTSFTAMPATAPLISDSLRVYSTAVFDIDFRGPAGSTEEGATNSTLLIGTVQITDGTLQAGSLWIEANEITIGNGGVLTVEGGGHLSDQGPGAGVAYASGASGASHGGRGGRGGHTSQRTIAENLPYGNIYEKGYWGSGGGSGGGLGGRGGGRVVALVTGTFVVDGTIRLDADNAVGSHASGGSGGALWVESNEFRGTGYIYSNGGAGSGFGGGGAGGRVSINYDHGDFKSGHIFVKGKFTCSLHL</sequence>
<keyword evidence="3" id="KW-0964">Secreted</keyword>
<keyword evidence="4" id="KW-0130">Cell adhesion</keyword>
<evidence type="ECO:0000256" key="1">
    <source>
        <dbReference type="ARBA" id="ARBA00004184"/>
    </source>
</evidence>
<dbReference type="RefSeq" id="XP_038052473.1">
    <property type="nucleotide sequence ID" value="XM_038196545.1"/>
</dbReference>
<name>A0A913ZKZ6_PATMI</name>
<accession>A0A913ZKZ6</accession>
<dbReference type="GeneID" id="119725184"/>
<evidence type="ECO:0000256" key="5">
    <source>
        <dbReference type="ARBA" id="ARBA00023136"/>
    </source>
</evidence>
<dbReference type="GO" id="GO:0005886">
    <property type="term" value="C:plasma membrane"/>
    <property type="evidence" value="ECO:0007669"/>
    <property type="project" value="TreeGrafter"/>
</dbReference>
<evidence type="ECO:0000313" key="9">
    <source>
        <dbReference type="Proteomes" id="UP000887568"/>
    </source>
</evidence>
<dbReference type="OMA" id="NIHGREQ"/>
<evidence type="ECO:0000256" key="6">
    <source>
        <dbReference type="ARBA" id="ARBA00023157"/>
    </source>
</evidence>
<dbReference type="Gene3D" id="2.60.120.260">
    <property type="entry name" value="Galactose-binding domain-like"/>
    <property type="match status" value="1"/>
</dbReference>
<proteinExistence type="predicted"/>
<keyword evidence="5" id="KW-0472">Membrane</keyword>
<dbReference type="Proteomes" id="UP000887568">
    <property type="component" value="Unplaced"/>
</dbReference>
<dbReference type="InterPro" id="IPR008979">
    <property type="entry name" value="Galactose-bd-like_sf"/>
</dbReference>
<dbReference type="InterPro" id="IPR050633">
    <property type="entry name" value="Neuropilin_MCO_CoagFactor"/>
</dbReference>
<keyword evidence="9" id="KW-1185">Reference proteome</keyword>
<organism evidence="8 9">
    <name type="scientific">Patiria miniata</name>
    <name type="common">Bat star</name>
    <name type="synonym">Asterina miniata</name>
    <dbReference type="NCBI Taxonomy" id="46514"/>
    <lineage>
        <taxon>Eukaryota</taxon>
        <taxon>Metazoa</taxon>
        <taxon>Echinodermata</taxon>
        <taxon>Eleutherozoa</taxon>
        <taxon>Asterozoa</taxon>
        <taxon>Asteroidea</taxon>
        <taxon>Valvatacea</taxon>
        <taxon>Valvatida</taxon>
        <taxon>Asterinidae</taxon>
        <taxon>Patiria</taxon>
    </lineage>
</organism>
<dbReference type="PROSITE" id="PS50022">
    <property type="entry name" value="FA58C_3"/>
    <property type="match status" value="1"/>
</dbReference>
<dbReference type="PANTHER" id="PTHR46806:SF5">
    <property type="entry name" value="F5_8 TYPE C DOMAIN-CONTAINING PROTEIN"/>
    <property type="match status" value="1"/>
</dbReference>